<comment type="caution">
    <text evidence="2">The sequence shown here is derived from an EMBL/GenBank/DDBJ whole genome shotgun (WGS) entry which is preliminary data.</text>
</comment>
<accession>A0A812N7F0</accession>
<evidence type="ECO:0000256" key="1">
    <source>
        <dbReference type="SAM" id="SignalP"/>
    </source>
</evidence>
<dbReference type="EMBL" id="CAJNDS010002057">
    <property type="protein sequence ID" value="CAE7299472.1"/>
    <property type="molecule type" value="Genomic_DNA"/>
</dbReference>
<proteinExistence type="predicted"/>
<dbReference type="Proteomes" id="UP000604046">
    <property type="component" value="Unassembled WGS sequence"/>
</dbReference>
<keyword evidence="3" id="KW-1185">Reference proteome</keyword>
<evidence type="ECO:0000313" key="3">
    <source>
        <dbReference type="Proteomes" id="UP000604046"/>
    </source>
</evidence>
<organism evidence="2 3">
    <name type="scientific">Symbiodinium natans</name>
    <dbReference type="NCBI Taxonomy" id="878477"/>
    <lineage>
        <taxon>Eukaryota</taxon>
        <taxon>Sar</taxon>
        <taxon>Alveolata</taxon>
        <taxon>Dinophyceae</taxon>
        <taxon>Suessiales</taxon>
        <taxon>Symbiodiniaceae</taxon>
        <taxon>Symbiodinium</taxon>
    </lineage>
</organism>
<feature type="signal peptide" evidence="1">
    <location>
        <begin position="1"/>
        <end position="21"/>
    </location>
</feature>
<sequence>MGIATLAAMWVASSLMLRSAAVRSQSGILAACDYKDLATAEVHGVSGGVDVSFCGKSVTLRESGSAADPFAGVTWWDASHQGEKLTKQESKTLKNHVGSYWRYGRSVAQLGKGLLPPLYKEDYNTDFKDDNYASLVRSVLGFTVTLADAANKLPAPAACTDAWLGDWIPKEALELLRLKKETGRTTSFAWFQSPTFDESHSYQFLTEKEQPSSCKPVCLQQNISFPVQFHFRTRHGKDVAKYDTKEKPMLVLPNLAFKVADVSEVITDPLYVMSTAELVQWLNTTHPYKSFQERAGQTFGPYPRLAKEVQRRRMDGKGFSAWEAKGDGEGKYEMLEVSGAEYRPFFDALSSRFDMPPRPGLWGQVSNEDPYIIKVTLEDPEGCD</sequence>
<reference evidence="2" key="1">
    <citation type="submission" date="2021-02" db="EMBL/GenBank/DDBJ databases">
        <authorList>
            <person name="Dougan E. K."/>
            <person name="Rhodes N."/>
            <person name="Thang M."/>
            <person name="Chan C."/>
        </authorList>
    </citation>
    <scope>NUCLEOTIDE SEQUENCE</scope>
</reference>
<keyword evidence="1" id="KW-0732">Signal</keyword>
<name>A0A812N7F0_9DINO</name>
<gene>
    <name evidence="2" type="primary">clpC</name>
    <name evidence="2" type="ORF">SNAT2548_LOCUS15761</name>
</gene>
<protein>
    <submittedName>
        <fullName evidence="2">ClpC protein</fullName>
    </submittedName>
</protein>
<evidence type="ECO:0000313" key="2">
    <source>
        <dbReference type="EMBL" id="CAE7299472.1"/>
    </source>
</evidence>
<feature type="chain" id="PRO_5032751996" evidence="1">
    <location>
        <begin position="22"/>
        <end position="384"/>
    </location>
</feature>
<dbReference type="AlphaFoldDB" id="A0A812N7F0"/>